<dbReference type="GO" id="GO:0008270">
    <property type="term" value="F:zinc ion binding"/>
    <property type="evidence" value="ECO:0007669"/>
    <property type="project" value="UniProtKB-KW"/>
</dbReference>
<dbReference type="PANTHER" id="PTHR22770">
    <property type="entry name" value="UBIQUITIN CONJUGATING ENZYME 7 INTERACTING PROTEIN-RELATED"/>
    <property type="match status" value="1"/>
</dbReference>
<dbReference type="InterPro" id="IPR044066">
    <property type="entry name" value="TRIAD_supradom"/>
</dbReference>
<feature type="compositionally biased region" description="Polar residues" evidence="8">
    <location>
        <begin position="1"/>
        <end position="16"/>
    </location>
</feature>
<dbReference type="Gene3D" id="1.20.120.1750">
    <property type="match status" value="1"/>
</dbReference>
<feature type="region of interest" description="Disordered" evidence="8">
    <location>
        <begin position="1"/>
        <end position="41"/>
    </location>
</feature>
<dbReference type="EMBL" id="JAUJFL010000002">
    <property type="protein sequence ID" value="KAK2611416.1"/>
    <property type="molecule type" value="Genomic_DNA"/>
</dbReference>
<comment type="caution">
    <text evidence="10">The sequence shown here is derived from an EMBL/GenBank/DDBJ whole genome shotgun (WGS) entry which is preliminary data.</text>
</comment>
<dbReference type="InterPro" id="IPR002867">
    <property type="entry name" value="IBR_dom"/>
</dbReference>
<evidence type="ECO:0000256" key="7">
    <source>
        <dbReference type="ARBA" id="ARBA00022833"/>
    </source>
</evidence>
<dbReference type="Proteomes" id="UP001265746">
    <property type="component" value="Unassembled WGS sequence"/>
</dbReference>
<evidence type="ECO:0000313" key="11">
    <source>
        <dbReference type="Proteomes" id="UP001265746"/>
    </source>
</evidence>
<evidence type="ECO:0000256" key="2">
    <source>
        <dbReference type="ARBA" id="ARBA00022679"/>
    </source>
</evidence>
<dbReference type="InterPro" id="IPR051628">
    <property type="entry name" value="LUBAC_E3_Ligases"/>
</dbReference>
<evidence type="ECO:0000256" key="6">
    <source>
        <dbReference type="ARBA" id="ARBA00022786"/>
    </source>
</evidence>
<organism evidence="10 11">
    <name type="scientific">Phomopsis amygdali</name>
    <name type="common">Fusicoccum amygdali</name>
    <dbReference type="NCBI Taxonomy" id="1214568"/>
    <lineage>
        <taxon>Eukaryota</taxon>
        <taxon>Fungi</taxon>
        <taxon>Dikarya</taxon>
        <taxon>Ascomycota</taxon>
        <taxon>Pezizomycotina</taxon>
        <taxon>Sordariomycetes</taxon>
        <taxon>Sordariomycetidae</taxon>
        <taxon>Diaporthales</taxon>
        <taxon>Diaporthaceae</taxon>
        <taxon>Diaporthe</taxon>
    </lineage>
</organism>
<dbReference type="GO" id="GO:0043130">
    <property type="term" value="F:ubiquitin binding"/>
    <property type="evidence" value="ECO:0007669"/>
    <property type="project" value="TreeGrafter"/>
</dbReference>
<dbReference type="SUPFAM" id="SSF57850">
    <property type="entry name" value="RING/U-box"/>
    <property type="match status" value="1"/>
</dbReference>
<dbReference type="PROSITE" id="PS51873">
    <property type="entry name" value="TRIAD"/>
    <property type="match status" value="1"/>
</dbReference>
<evidence type="ECO:0000313" key="10">
    <source>
        <dbReference type="EMBL" id="KAK2611416.1"/>
    </source>
</evidence>
<dbReference type="CDD" id="cd22584">
    <property type="entry name" value="Rcat_RBR_unk"/>
    <property type="match status" value="1"/>
</dbReference>
<reference evidence="10" key="1">
    <citation type="submission" date="2023-06" db="EMBL/GenBank/DDBJ databases">
        <authorList>
            <person name="Noh H."/>
        </authorList>
    </citation>
    <scope>NUCLEOTIDE SEQUENCE</scope>
    <source>
        <strain evidence="10">DUCC20226</strain>
    </source>
</reference>
<keyword evidence="4" id="KW-0677">Repeat</keyword>
<evidence type="ECO:0000256" key="3">
    <source>
        <dbReference type="ARBA" id="ARBA00022723"/>
    </source>
</evidence>
<evidence type="ECO:0000256" key="4">
    <source>
        <dbReference type="ARBA" id="ARBA00022737"/>
    </source>
</evidence>
<feature type="domain" description="RING-type" evidence="9">
    <location>
        <begin position="88"/>
        <end position="281"/>
    </location>
</feature>
<dbReference type="GO" id="GO:0000151">
    <property type="term" value="C:ubiquitin ligase complex"/>
    <property type="evidence" value="ECO:0007669"/>
    <property type="project" value="TreeGrafter"/>
</dbReference>
<dbReference type="GO" id="GO:0004842">
    <property type="term" value="F:ubiquitin-protein transferase activity"/>
    <property type="evidence" value="ECO:0007669"/>
    <property type="project" value="TreeGrafter"/>
</dbReference>
<dbReference type="GO" id="GO:0043161">
    <property type="term" value="P:proteasome-mediated ubiquitin-dependent protein catabolic process"/>
    <property type="evidence" value="ECO:0007669"/>
    <property type="project" value="TreeGrafter"/>
</dbReference>
<gene>
    <name evidence="10" type="ORF">N8I77_004755</name>
</gene>
<keyword evidence="7" id="KW-0862">Zinc</keyword>
<keyword evidence="2" id="KW-0808">Transferase</keyword>
<evidence type="ECO:0000256" key="1">
    <source>
        <dbReference type="ARBA" id="ARBA00004906"/>
    </source>
</evidence>
<name>A0AAD9SMY5_PHOAM</name>
<dbReference type="PANTHER" id="PTHR22770:SF13">
    <property type="entry name" value="RING-TYPE DOMAIN-CONTAINING PROTEIN"/>
    <property type="match status" value="1"/>
</dbReference>
<keyword evidence="11" id="KW-1185">Reference proteome</keyword>
<dbReference type="Pfam" id="PF01485">
    <property type="entry name" value="IBR"/>
    <property type="match status" value="2"/>
</dbReference>
<dbReference type="AlphaFoldDB" id="A0AAD9SMY5"/>
<keyword evidence="6" id="KW-0833">Ubl conjugation pathway</keyword>
<evidence type="ECO:0000259" key="9">
    <source>
        <dbReference type="PROSITE" id="PS51873"/>
    </source>
</evidence>
<evidence type="ECO:0000256" key="5">
    <source>
        <dbReference type="ARBA" id="ARBA00022771"/>
    </source>
</evidence>
<protein>
    <recommendedName>
        <fullName evidence="9">RING-type domain-containing protein</fullName>
    </recommendedName>
</protein>
<comment type="pathway">
    <text evidence="1">Protein modification; protein ubiquitination.</text>
</comment>
<proteinExistence type="predicted"/>
<keyword evidence="5" id="KW-0863">Zinc-finger</keyword>
<dbReference type="SMART" id="SM00647">
    <property type="entry name" value="IBR"/>
    <property type="match status" value="2"/>
</dbReference>
<keyword evidence="3" id="KW-0479">Metal-binding</keyword>
<accession>A0AAD9SMY5</accession>
<dbReference type="GO" id="GO:0097039">
    <property type="term" value="P:protein linear polyubiquitination"/>
    <property type="evidence" value="ECO:0007669"/>
    <property type="project" value="TreeGrafter"/>
</dbReference>
<sequence>MERQQATLWSPRDNPSSPLPAISQASSPPSLSHGRRRKQFQSIHQRLKEVESRHSLHRPRPPSHLADLKGILKKTTQKTKQAFQRKQEIISCTSYYDDFARKDLVSLTCQHSFCRRCFHLLIMNALQTEDNWPPKCCVSPIDHKTCLKNISRTLSAIYKEKRQEYLVPVSERYYCPTPDCGLFVPPEKINAPYRQAKCKNRHLTCTDCRQGAHSDAVQCNKNLDMELVLVMAHQEGWRRCPRCRTIIEHKTACRHIKCRCGAQFCYVCGATWWTCGCTERQLQDIKERVRRNAEMRRAQERGLQYWF</sequence>
<evidence type="ECO:0000256" key="8">
    <source>
        <dbReference type="SAM" id="MobiDB-lite"/>
    </source>
</evidence>